<keyword evidence="2" id="KW-0805">Transcription regulation</keyword>
<evidence type="ECO:0000313" key="9">
    <source>
        <dbReference type="Proteomes" id="UP001633002"/>
    </source>
</evidence>
<dbReference type="Pfam" id="PF03106">
    <property type="entry name" value="WRKY"/>
    <property type="match status" value="1"/>
</dbReference>
<feature type="region of interest" description="Disordered" evidence="6">
    <location>
        <begin position="1"/>
        <end position="74"/>
    </location>
</feature>
<evidence type="ECO:0000256" key="4">
    <source>
        <dbReference type="ARBA" id="ARBA00023163"/>
    </source>
</evidence>
<keyword evidence="3" id="KW-0238">DNA-binding</keyword>
<dbReference type="PANTHER" id="PTHR31429:SF106">
    <property type="entry name" value="WRKY TRANSCRIPTION FACTOR 31-RELATED"/>
    <property type="match status" value="1"/>
</dbReference>
<evidence type="ECO:0000256" key="6">
    <source>
        <dbReference type="SAM" id="MobiDB-lite"/>
    </source>
</evidence>
<dbReference type="EMBL" id="JBJQOH010000004">
    <property type="protein sequence ID" value="KAL3689438.1"/>
    <property type="molecule type" value="Genomic_DNA"/>
</dbReference>
<feature type="region of interest" description="Disordered" evidence="6">
    <location>
        <begin position="253"/>
        <end position="302"/>
    </location>
</feature>
<dbReference type="SMART" id="SM00774">
    <property type="entry name" value="WRKY"/>
    <property type="match status" value="1"/>
</dbReference>
<evidence type="ECO:0000313" key="8">
    <source>
        <dbReference type="EMBL" id="KAL3689438.1"/>
    </source>
</evidence>
<protein>
    <recommendedName>
        <fullName evidence="7">WRKY domain-containing protein</fullName>
    </recommendedName>
</protein>
<dbReference type="Gene3D" id="2.20.25.80">
    <property type="entry name" value="WRKY domain"/>
    <property type="match status" value="1"/>
</dbReference>
<feature type="compositionally biased region" description="Low complexity" evidence="6">
    <location>
        <begin position="165"/>
        <end position="174"/>
    </location>
</feature>
<keyword evidence="5" id="KW-0539">Nucleus</keyword>
<organism evidence="8 9">
    <name type="scientific">Riccia sorocarpa</name>
    <dbReference type="NCBI Taxonomy" id="122646"/>
    <lineage>
        <taxon>Eukaryota</taxon>
        <taxon>Viridiplantae</taxon>
        <taxon>Streptophyta</taxon>
        <taxon>Embryophyta</taxon>
        <taxon>Marchantiophyta</taxon>
        <taxon>Marchantiopsida</taxon>
        <taxon>Marchantiidae</taxon>
        <taxon>Marchantiales</taxon>
        <taxon>Ricciaceae</taxon>
        <taxon>Riccia</taxon>
    </lineage>
</organism>
<reference evidence="8 9" key="1">
    <citation type="submission" date="2024-09" db="EMBL/GenBank/DDBJ databases">
        <title>Chromosome-scale assembly of Riccia sorocarpa.</title>
        <authorList>
            <person name="Paukszto L."/>
        </authorList>
    </citation>
    <scope>NUCLEOTIDE SEQUENCE [LARGE SCALE GENOMIC DNA]</scope>
    <source>
        <strain evidence="8">LP-2024</strain>
        <tissue evidence="8">Aerial parts of the thallus</tissue>
    </source>
</reference>
<feature type="compositionally biased region" description="Low complexity" evidence="6">
    <location>
        <begin position="53"/>
        <end position="69"/>
    </location>
</feature>
<keyword evidence="4" id="KW-0804">Transcription</keyword>
<dbReference type="PANTHER" id="PTHR31429">
    <property type="entry name" value="WRKY TRANSCRIPTION FACTOR 36-RELATED"/>
    <property type="match status" value="1"/>
</dbReference>
<dbReference type="InterPro" id="IPR044810">
    <property type="entry name" value="WRKY_plant"/>
</dbReference>
<evidence type="ECO:0000259" key="7">
    <source>
        <dbReference type="PROSITE" id="PS50811"/>
    </source>
</evidence>
<accession>A0ABD3HDG2</accession>
<feature type="domain" description="WRKY" evidence="7">
    <location>
        <begin position="314"/>
        <end position="380"/>
    </location>
</feature>
<dbReference type="AlphaFoldDB" id="A0ABD3HDG2"/>
<gene>
    <name evidence="8" type="ORF">R1sor_015747</name>
</gene>
<evidence type="ECO:0000256" key="2">
    <source>
        <dbReference type="ARBA" id="ARBA00023015"/>
    </source>
</evidence>
<dbReference type="GO" id="GO:0005634">
    <property type="term" value="C:nucleus"/>
    <property type="evidence" value="ECO:0007669"/>
    <property type="project" value="UniProtKB-SubCell"/>
</dbReference>
<evidence type="ECO:0000256" key="3">
    <source>
        <dbReference type="ARBA" id="ARBA00023125"/>
    </source>
</evidence>
<name>A0ABD3HDG2_9MARC</name>
<dbReference type="FunFam" id="2.20.25.80:FF:000002">
    <property type="entry name" value="probable WRKY transcription factor 31"/>
    <property type="match status" value="1"/>
</dbReference>
<dbReference type="SUPFAM" id="SSF118290">
    <property type="entry name" value="WRKY DNA-binding domain"/>
    <property type="match status" value="1"/>
</dbReference>
<evidence type="ECO:0000256" key="5">
    <source>
        <dbReference type="ARBA" id="ARBA00023242"/>
    </source>
</evidence>
<feature type="region of interest" description="Disordered" evidence="6">
    <location>
        <begin position="165"/>
        <end position="225"/>
    </location>
</feature>
<feature type="region of interest" description="Disordered" evidence="6">
    <location>
        <begin position="511"/>
        <end position="530"/>
    </location>
</feature>
<keyword evidence="9" id="KW-1185">Reference proteome</keyword>
<dbReference type="PROSITE" id="PS50811">
    <property type="entry name" value="WRKY"/>
    <property type="match status" value="1"/>
</dbReference>
<dbReference type="GO" id="GO:0003677">
    <property type="term" value="F:DNA binding"/>
    <property type="evidence" value="ECO:0007669"/>
    <property type="project" value="UniProtKB-KW"/>
</dbReference>
<dbReference type="InterPro" id="IPR036576">
    <property type="entry name" value="WRKY_dom_sf"/>
</dbReference>
<comment type="subcellular location">
    <subcellularLocation>
        <location evidence="1">Nucleus</location>
    </subcellularLocation>
</comment>
<feature type="compositionally biased region" description="Polar residues" evidence="6">
    <location>
        <begin position="18"/>
        <end position="40"/>
    </location>
</feature>
<feature type="compositionally biased region" description="Polar residues" evidence="6">
    <location>
        <begin position="189"/>
        <end position="207"/>
    </location>
</feature>
<proteinExistence type="predicted"/>
<evidence type="ECO:0000256" key="1">
    <source>
        <dbReference type="ARBA" id="ARBA00004123"/>
    </source>
</evidence>
<comment type="caution">
    <text evidence="8">The sequence shown here is derived from an EMBL/GenBank/DDBJ whole genome shotgun (WGS) entry which is preliminary data.</text>
</comment>
<dbReference type="InterPro" id="IPR003657">
    <property type="entry name" value="WRKY_dom"/>
</dbReference>
<dbReference type="Proteomes" id="UP001633002">
    <property type="component" value="Unassembled WGS sequence"/>
</dbReference>
<feature type="compositionally biased region" description="Basic and acidic residues" evidence="6">
    <location>
        <begin position="267"/>
        <end position="277"/>
    </location>
</feature>
<sequence length="577" mass="61815">MAKKMSSDTLQLLHPSKFGSTESQSVGLCTSQGKTTSQQEILPRSTLKRRSSAMKTGSASSSTELSSPDVDSDFDDKVDVRKQLKKTRTDMERVIEENQQMKYMLTLMTEEYSLLQQHLLTTVVHKQDQTRMTTEDTEGTKRSEDFFQASVVAQRACISQKSFTTFSTSTTSGSPERSRSPTPIAATAPMSSPSFSKSPGEQPSKVKSNSRFSREHSSSGARENVSVAETLQQLQPQSCSPGYADKDAVLAAAPSGPQESSPLPAETRPDDSPEADKGSPGSDPMNGWQPTKRMKSVLQDTSVRTARVSVRTRTEAPFMADGCQWRKYGQKLAKGHPCPRAYYRCTVAPGCPVRKQVQRCAIDRSILTTTYEGVHNHPLPAAAVAMASTTSAAAEMLLMGSSTSSYRACAQSLGIESLAGLQLSNQSSCLPIISATAPFPSITLDMTTSAQNNNNNNNWTPAGAVKANESAYGFSFAPSEHSAPINALKSWRQQYPINGAAEKSSFQLNPSATILPGRSSEGQGAPAHGSTAENVANMQLADRVRAAITSDPKFTAVLAQAVASIISSQSSGHTVAS</sequence>